<comment type="catalytic activity">
    <reaction evidence="12">
        <text>D-glucose + ATP = D-glucose 6-phosphate + ADP + H(+)</text>
        <dbReference type="Rhea" id="RHEA:17825"/>
        <dbReference type="ChEBI" id="CHEBI:4167"/>
        <dbReference type="ChEBI" id="CHEBI:15378"/>
        <dbReference type="ChEBI" id="CHEBI:30616"/>
        <dbReference type="ChEBI" id="CHEBI:61548"/>
        <dbReference type="ChEBI" id="CHEBI:456216"/>
        <dbReference type="EC" id="2.7.1.1"/>
    </reaction>
    <physiologicalReaction direction="left-to-right" evidence="12">
        <dbReference type="Rhea" id="RHEA:17826"/>
    </physiologicalReaction>
</comment>
<keyword evidence="8 15" id="KW-0067">ATP-binding</keyword>
<sequence>MPRGTHSSLILKNPDADKVHPEIRKACEKFIISDDNLMKVSKIMEDEMNRGLRDEPSCLKMLPSFVRAVPNGTERGDFLALDLGGTNFRVLLIKLKGNVAEMTGKVYRIPEEIMRGVGTVLFDHIGQCLADFLEEHDLKESKDLPLGFTFSFPVQQENLTSGKLISWTKGFNAKGVEGHDVVEFLRDACNRRKDISVDVVALLNDTVGTLMACAFKDNTCQVGIILGTGTNACYMEKLSNCQKLNKYGFDKDNDPKEMIINMEWGAFGDNGCIDFLRTEFDKDVDRGSINPGKHLFEKMISGMYMGEIVRLILVKLAKAKMLFDGDYEAISKRDCFPTKFVSDIEEQKGLGDLQRTLQILQQIGINKISDSDCFHVAYVCEVVSTRAAYLTAAGISCILSRMQKKFVTVGIDGSVYRFHPKFDKVLDAKINDLLPKNLDKTEVAAEQRLLLLLPIGLEKKANKLWHCILCQRDIEQSDLSSSHKIQRIRFVKRETANDTIVGPPSSKGQRGPRGPTGPPGAQGERGRRGQKGPRGPPGSPGPPGPKGKERRSFEKPALVGIAVGSLIACSLALIFFLLSATRVILGGSHDAEEE</sequence>
<dbReference type="UniPathway" id="UPA00242"/>
<dbReference type="GO" id="GO:0005536">
    <property type="term" value="F:D-glucose binding"/>
    <property type="evidence" value="ECO:0007669"/>
    <property type="project" value="InterPro"/>
</dbReference>
<keyword evidence="6 15" id="KW-0547">Nucleotide-binding</keyword>
<dbReference type="Proteomes" id="UP000276991">
    <property type="component" value="Unassembled WGS sequence"/>
</dbReference>
<evidence type="ECO:0000256" key="15">
    <source>
        <dbReference type="RuleBase" id="RU362007"/>
    </source>
</evidence>
<evidence type="ECO:0000313" key="20">
    <source>
        <dbReference type="EMBL" id="VBB28321.1"/>
    </source>
</evidence>
<keyword evidence="5" id="KW-0677">Repeat</keyword>
<feature type="transmembrane region" description="Helical" evidence="17">
    <location>
        <begin position="557"/>
        <end position="578"/>
    </location>
</feature>
<dbReference type="InterPro" id="IPR019807">
    <property type="entry name" value="Hexokinase_BS"/>
</dbReference>
<dbReference type="GO" id="GO:0005739">
    <property type="term" value="C:mitochondrion"/>
    <property type="evidence" value="ECO:0007669"/>
    <property type="project" value="TreeGrafter"/>
</dbReference>
<evidence type="ECO:0000259" key="18">
    <source>
        <dbReference type="Pfam" id="PF00349"/>
    </source>
</evidence>
<evidence type="ECO:0000256" key="1">
    <source>
        <dbReference type="ARBA" id="ARBA00004888"/>
    </source>
</evidence>
<evidence type="ECO:0000256" key="6">
    <source>
        <dbReference type="ARBA" id="ARBA00022741"/>
    </source>
</evidence>
<dbReference type="PRINTS" id="PR00475">
    <property type="entry name" value="HEXOKINASE"/>
</dbReference>
<keyword evidence="4 15" id="KW-0808">Transferase</keyword>
<name>A0A498S9E3_ACAVI</name>
<keyword evidence="17" id="KW-0472">Membrane</keyword>
<gene>
    <name evidence="20" type="ORF">NAV_LOCUS3151</name>
</gene>
<dbReference type="STRING" id="6277.A0A498S9E3"/>
<dbReference type="UniPathway" id="UPA00109">
    <property type="reaction ID" value="UER00180"/>
</dbReference>
<evidence type="ECO:0000256" key="5">
    <source>
        <dbReference type="ARBA" id="ARBA00022737"/>
    </source>
</evidence>
<accession>A0A498S9E3</accession>
<evidence type="ECO:0000256" key="8">
    <source>
        <dbReference type="ARBA" id="ARBA00022840"/>
    </source>
</evidence>
<dbReference type="FunFam" id="3.40.367.20:FF:000005">
    <property type="entry name" value="Phosphotransferase"/>
    <property type="match status" value="1"/>
</dbReference>
<dbReference type="Pfam" id="PF03727">
    <property type="entry name" value="Hexokinase_2"/>
    <property type="match status" value="1"/>
</dbReference>
<evidence type="ECO:0000256" key="10">
    <source>
        <dbReference type="ARBA" id="ARBA00044613"/>
    </source>
</evidence>
<evidence type="ECO:0000313" key="21">
    <source>
        <dbReference type="Proteomes" id="UP000276991"/>
    </source>
</evidence>
<comment type="catalytic activity">
    <reaction evidence="10">
        <text>a D-hexose + ATP = a D-hexose 6-phosphate + ADP + H(+)</text>
        <dbReference type="Rhea" id="RHEA:22740"/>
        <dbReference type="ChEBI" id="CHEBI:4194"/>
        <dbReference type="ChEBI" id="CHEBI:15378"/>
        <dbReference type="ChEBI" id="CHEBI:30616"/>
        <dbReference type="ChEBI" id="CHEBI:229467"/>
        <dbReference type="ChEBI" id="CHEBI:456216"/>
        <dbReference type="EC" id="2.7.1.1"/>
    </reaction>
    <physiologicalReaction direction="left-to-right" evidence="10">
        <dbReference type="Rhea" id="RHEA:22741"/>
    </physiologicalReaction>
</comment>
<comment type="catalytic activity">
    <reaction evidence="13">
        <text>D-mannose + ATP = D-mannose 6-phosphate + ADP + H(+)</text>
        <dbReference type="Rhea" id="RHEA:11028"/>
        <dbReference type="ChEBI" id="CHEBI:4208"/>
        <dbReference type="ChEBI" id="CHEBI:15378"/>
        <dbReference type="ChEBI" id="CHEBI:30616"/>
        <dbReference type="ChEBI" id="CHEBI:58735"/>
        <dbReference type="ChEBI" id="CHEBI:456216"/>
        <dbReference type="EC" id="2.7.1.1"/>
    </reaction>
    <physiologicalReaction direction="left-to-right" evidence="13">
        <dbReference type="Rhea" id="RHEA:11029"/>
    </physiologicalReaction>
</comment>
<evidence type="ECO:0000256" key="17">
    <source>
        <dbReference type="SAM" id="Phobius"/>
    </source>
</evidence>
<dbReference type="Pfam" id="PF01391">
    <property type="entry name" value="Collagen"/>
    <property type="match status" value="1"/>
</dbReference>
<evidence type="ECO:0000256" key="2">
    <source>
        <dbReference type="ARBA" id="ARBA00005028"/>
    </source>
</evidence>
<dbReference type="InterPro" id="IPR043129">
    <property type="entry name" value="ATPase_NBD"/>
</dbReference>
<evidence type="ECO:0000259" key="19">
    <source>
        <dbReference type="Pfam" id="PF03727"/>
    </source>
</evidence>
<dbReference type="GO" id="GO:0019158">
    <property type="term" value="F:mannokinase activity"/>
    <property type="evidence" value="ECO:0007669"/>
    <property type="project" value="RHEA"/>
</dbReference>
<dbReference type="CDD" id="cd24019">
    <property type="entry name" value="ASKHA_NBD_HK_meta"/>
    <property type="match status" value="1"/>
</dbReference>
<keyword evidence="17" id="KW-0812">Transmembrane</keyword>
<dbReference type="PROSITE" id="PS51748">
    <property type="entry name" value="HEXOKINASE_2"/>
    <property type="match status" value="1"/>
</dbReference>
<dbReference type="PROSITE" id="PS00378">
    <property type="entry name" value="HEXOKINASE_1"/>
    <property type="match status" value="1"/>
</dbReference>
<dbReference type="InterPro" id="IPR008160">
    <property type="entry name" value="Collagen"/>
</dbReference>
<comment type="pathway">
    <text evidence="1">Carbohydrate degradation; glycolysis; D-glyceraldehyde 3-phosphate and glycerone phosphate from D-glucose: step 1/4.</text>
</comment>
<evidence type="ECO:0000256" key="7">
    <source>
        <dbReference type="ARBA" id="ARBA00022777"/>
    </source>
</evidence>
<comment type="pathway">
    <text evidence="2">Carbohydrate metabolism; hexose metabolism.</text>
</comment>
<keyword evidence="17" id="KW-1133">Transmembrane helix</keyword>
<keyword evidence="21" id="KW-1185">Reference proteome</keyword>
<comment type="similarity">
    <text evidence="3 15">Belongs to the hexokinase family.</text>
</comment>
<evidence type="ECO:0000256" key="3">
    <source>
        <dbReference type="ARBA" id="ARBA00009225"/>
    </source>
</evidence>
<dbReference type="GO" id="GO:0008865">
    <property type="term" value="F:fructokinase activity"/>
    <property type="evidence" value="ECO:0007669"/>
    <property type="project" value="TreeGrafter"/>
</dbReference>
<dbReference type="AlphaFoldDB" id="A0A498S9E3"/>
<dbReference type="OrthoDB" id="419537at2759"/>
<dbReference type="GO" id="GO:0001678">
    <property type="term" value="P:intracellular glucose homeostasis"/>
    <property type="evidence" value="ECO:0007669"/>
    <property type="project" value="InterPro"/>
</dbReference>
<dbReference type="EC" id="2.7.1.-" evidence="15"/>
<dbReference type="PANTHER" id="PTHR19443:SF16">
    <property type="entry name" value="HEXOKINASE TYPE 1-RELATED"/>
    <property type="match status" value="1"/>
</dbReference>
<dbReference type="GO" id="GO:0004340">
    <property type="term" value="F:glucokinase activity"/>
    <property type="evidence" value="ECO:0007669"/>
    <property type="project" value="TreeGrafter"/>
</dbReference>
<evidence type="ECO:0000256" key="12">
    <source>
        <dbReference type="ARBA" id="ARBA00048160"/>
    </source>
</evidence>
<evidence type="ECO:0000256" key="4">
    <source>
        <dbReference type="ARBA" id="ARBA00022679"/>
    </source>
</evidence>
<feature type="region of interest" description="Disordered" evidence="16">
    <location>
        <begin position="496"/>
        <end position="551"/>
    </location>
</feature>
<dbReference type="Pfam" id="PF00349">
    <property type="entry name" value="Hexokinase_1"/>
    <property type="match status" value="1"/>
</dbReference>
<feature type="domain" description="Hexokinase C-terminal" evidence="19">
    <location>
        <begin position="222"/>
        <end position="438"/>
    </location>
</feature>
<keyword evidence="7 15" id="KW-0418">Kinase</keyword>
<comment type="function">
    <text evidence="14">Catalyzes the phosphorylation of various hexoses to hexose 6-phosphate.</text>
</comment>
<dbReference type="Gene3D" id="3.30.420.40">
    <property type="match status" value="1"/>
</dbReference>
<evidence type="ECO:0000256" key="9">
    <source>
        <dbReference type="ARBA" id="ARBA00023152"/>
    </source>
</evidence>
<dbReference type="GO" id="GO:0005524">
    <property type="term" value="F:ATP binding"/>
    <property type="evidence" value="ECO:0007669"/>
    <property type="project" value="UniProtKB-UniRule"/>
</dbReference>
<evidence type="ECO:0000256" key="16">
    <source>
        <dbReference type="SAM" id="MobiDB-lite"/>
    </source>
</evidence>
<dbReference type="InterPro" id="IPR001312">
    <property type="entry name" value="Hexokinase"/>
</dbReference>
<reference evidence="20 21" key="1">
    <citation type="submission" date="2018-08" db="EMBL/GenBank/DDBJ databases">
        <authorList>
            <person name="Laetsch R D."/>
            <person name="Stevens L."/>
            <person name="Kumar S."/>
            <person name="Blaxter L. M."/>
        </authorList>
    </citation>
    <scope>NUCLEOTIDE SEQUENCE [LARGE SCALE GENOMIC DNA]</scope>
</reference>
<dbReference type="PANTHER" id="PTHR19443">
    <property type="entry name" value="HEXOKINASE"/>
    <property type="match status" value="1"/>
</dbReference>
<dbReference type="Gene3D" id="3.40.367.20">
    <property type="match status" value="1"/>
</dbReference>
<dbReference type="InterPro" id="IPR022672">
    <property type="entry name" value="Hexokinase_N"/>
</dbReference>
<feature type="domain" description="Hexokinase N-terminal" evidence="18">
    <location>
        <begin position="23"/>
        <end position="215"/>
    </location>
</feature>
<proteinExistence type="inferred from homology"/>
<dbReference type="GO" id="GO:0006096">
    <property type="term" value="P:glycolytic process"/>
    <property type="evidence" value="ECO:0007669"/>
    <property type="project" value="UniProtKB-UniPathway"/>
</dbReference>
<evidence type="ECO:0000256" key="13">
    <source>
        <dbReference type="ARBA" id="ARBA00050361"/>
    </source>
</evidence>
<evidence type="ECO:0000256" key="11">
    <source>
        <dbReference type="ARBA" id="ARBA00047905"/>
    </source>
</evidence>
<feature type="compositionally biased region" description="Pro residues" evidence="16">
    <location>
        <begin position="534"/>
        <end position="545"/>
    </location>
</feature>
<dbReference type="InterPro" id="IPR022673">
    <property type="entry name" value="Hexokinase_C"/>
</dbReference>
<comment type="catalytic activity">
    <reaction evidence="11">
        <text>D-fructose + ATP = D-fructose 6-phosphate + ADP + H(+)</text>
        <dbReference type="Rhea" id="RHEA:16125"/>
        <dbReference type="ChEBI" id="CHEBI:15378"/>
        <dbReference type="ChEBI" id="CHEBI:30616"/>
        <dbReference type="ChEBI" id="CHEBI:37721"/>
        <dbReference type="ChEBI" id="CHEBI:61527"/>
        <dbReference type="ChEBI" id="CHEBI:456216"/>
        <dbReference type="EC" id="2.7.1.1"/>
    </reaction>
    <physiologicalReaction direction="left-to-right" evidence="11">
        <dbReference type="Rhea" id="RHEA:16126"/>
    </physiologicalReaction>
</comment>
<evidence type="ECO:0000256" key="14">
    <source>
        <dbReference type="ARBA" id="ARBA00059457"/>
    </source>
</evidence>
<dbReference type="SUPFAM" id="SSF53067">
    <property type="entry name" value="Actin-like ATPase domain"/>
    <property type="match status" value="2"/>
</dbReference>
<dbReference type="GO" id="GO:0006006">
    <property type="term" value="P:glucose metabolic process"/>
    <property type="evidence" value="ECO:0007669"/>
    <property type="project" value="TreeGrafter"/>
</dbReference>
<protein>
    <recommendedName>
        <fullName evidence="15">Phosphotransferase</fullName>
        <ecNumber evidence="15">2.7.1.-</ecNumber>
    </recommendedName>
</protein>
<dbReference type="EMBL" id="UPTC01000383">
    <property type="protein sequence ID" value="VBB28321.1"/>
    <property type="molecule type" value="Genomic_DNA"/>
</dbReference>
<dbReference type="FunFam" id="3.30.420.40:FF:000095">
    <property type="entry name" value="Phosphotransferase"/>
    <property type="match status" value="1"/>
</dbReference>
<keyword evidence="9 15" id="KW-0324">Glycolysis</keyword>
<dbReference type="GO" id="GO:0005829">
    <property type="term" value="C:cytosol"/>
    <property type="evidence" value="ECO:0007669"/>
    <property type="project" value="TreeGrafter"/>
</dbReference>
<organism evidence="20 21">
    <name type="scientific">Acanthocheilonema viteae</name>
    <name type="common">Filarial nematode worm</name>
    <name type="synonym">Dipetalonema viteae</name>
    <dbReference type="NCBI Taxonomy" id="6277"/>
    <lineage>
        <taxon>Eukaryota</taxon>
        <taxon>Metazoa</taxon>
        <taxon>Ecdysozoa</taxon>
        <taxon>Nematoda</taxon>
        <taxon>Chromadorea</taxon>
        <taxon>Rhabditida</taxon>
        <taxon>Spirurina</taxon>
        <taxon>Spiruromorpha</taxon>
        <taxon>Filarioidea</taxon>
        <taxon>Onchocercidae</taxon>
        <taxon>Acanthocheilonema</taxon>
    </lineage>
</organism>